<feature type="binding site" evidence="10">
    <location>
        <position position="94"/>
    </location>
    <ligand>
        <name>Mg(2+)</name>
        <dbReference type="ChEBI" id="CHEBI:18420"/>
        <label>1</label>
        <note>catalytic</note>
    </ligand>
</feature>
<dbReference type="PANTHER" id="PTHR43028">
    <property type="entry name" value="3'(2'),5'-BISPHOSPHATE NUCLEOTIDASE 1"/>
    <property type="match status" value="1"/>
</dbReference>
<dbReference type="Gene3D" id="3.40.190.80">
    <property type="match status" value="1"/>
</dbReference>
<comment type="function">
    <text evidence="9">Converts adenosine-3',5'-bisphosphate (PAP) to AMP.</text>
</comment>
<keyword evidence="7 9" id="KW-0460">Magnesium</keyword>
<keyword evidence="8 9" id="KW-0472">Membrane</keyword>
<accession>A0A1T1HEW4</accession>
<reference evidence="11" key="1">
    <citation type="submission" date="2017-02" db="EMBL/GenBank/DDBJ databases">
        <title>Draft Genome Sequence of the Salt Water Bacterium Oceanospirillum linum ATCC 11336.</title>
        <authorList>
            <person name="Trachtenberg A.M."/>
            <person name="Carney J.G."/>
            <person name="Linnane J.D."/>
            <person name="Rheaume B.A."/>
            <person name="Pitts N.L."/>
            <person name="Mykles D.L."/>
            <person name="Maclea K.S."/>
        </authorList>
    </citation>
    <scope>NUCLEOTIDE SEQUENCE [LARGE SCALE GENOMIC DNA]</scope>
    <source>
        <strain evidence="11">ATCC 11336</strain>
    </source>
</reference>
<dbReference type="GO" id="GO:0050427">
    <property type="term" value="P:3'-phosphoadenosine 5'-phosphosulfate metabolic process"/>
    <property type="evidence" value="ECO:0007669"/>
    <property type="project" value="TreeGrafter"/>
</dbReference>
<dbReference type="AlphaFoldDB" id="A0A1T1HEW4"/>
<gene>
    <name evidence="9" type="primary">cysQ</name>
    <name evidence="11" type="ORF">BTA35_0202170</name>
</gene>
<sequence>MSTSSIRTPASLLPDIVQLSRKAGEAIMAIYQEKDLGIEYKADNSPLTRADLASHHCIEQGLSQLTPDIPVLSEESDDIRWEERQHWSCYWLVDPLDGTKEFVKRNGEFTVNIALIKQGKPVLGVVYSPVKDWLYTGAEGLGAHAQYGSDSPVRLKTDPKYQPEIWRIVGSRSHGAERLEKFCAVLPAFQNVPMGSSLKLCLVAAGKSDLYVRFGPTGEWDTAAAQAVVEQAGGCVLDGDLKPLRYNQEASLLNPEFVVCQKVDPLWAEHFSELAEPTH</sequence>
<feature type="binding site" evidence="10">
    <location>
        <position position="74"/>
    </location>
    <ligand>
        <name>Mg(2+)</name>
        <dbReference type="ChEBI" id="CHEBI:18420"/>
        <label>1</label>
        <note>catalytic</note>
    </ligand>
</feature>
<keyword evidence="4 9" id="KW-0997">Cell inner membrane</keyword>
<evidence type="ECO:0000256" key="10">
    <source>
        <dbReference type="PIRSR" id="PIRSR600760-2"/>
    </source>
</evidence>
<dbReference type="PROSITE" id="PS00630">
    <property type="entry name" value="IMP_2"/>
    <property type="match status" value="1"/>
</dbReference>
<evidence type="ECO:0000256" key="3">
    <source>
        <dbReference type="ARBA" id="ARBA00022475"/>
    </source>
</evidence>
<evidence type="ECO:0000256" key="8">
    <source>
        <dbReference type="ARBA" id="ARBA00023136"/>
    </source>
</evidence>
<evidence type="ECO:0000256" key="4">
    <source>
        <dbReference type="ARBA" id="ARBA00022519"/>
    </source>
</evidence>
<dbReference type="HAMAP" id="MF_02095">
    <property type="entry name" value="CysQ"/>
    <property type="match status" value="1"/>
</dbReference>
<feature type="binding site" evidence="9">
    <location>
        <position position="94"/>
    </location>
    <ligand>
        <name>Mg(2+)</name>
        <dbReference type="ChEBI" id="CHEBI:18420"/>
        <label>2</label>
    </ligand>
</feature>
<dbReference type="STRING" id="966.BTA35_0202170"/>
<comment type="similarity">
    <text evidence="2 9">Belongs to the inositol monophosphatase superfamily. CysQ family.</text>
</comment>
<dbReference type="GO" id="GO:0000103">
    <property type="term" value="P:sulfate assimilation"/>
    <property type="evidence" value="ECO:0007669"/>
    <property type="project" value="TreeGrafter"/>
</dbReference>
<comment type="caution">
    <text evidence="11">The sequence shown here is derived from an EMBL/GenBank/DDBJ whole genome shotgun (WGS) entry which is preliminary data.</text>
</comment>
<dbReference type="GO" id="GO:0008441">
    <property type="term" value="F:3'(2'),5'-bisphosphate nucleotidase activity"/>
    <property type="evidence" value="ECO:0007669"/>
    <property type="project" value="UniProtKB-UniRule"/>
</dbReference>
<dbReference type="PROSITE" id="PS00629">
    <property type="entry name" value="IMP_1"/>
    <property type="match status" value="1"/>
</dbReference>
<dbReference type="EC" id="3.1.3.7" evidence="9"/>
<dbReference type="NCBIfam" id="TIGR01331">
    <property type="entry name" value="bisphos_cysQ"/>
    <property type="match status" value="1"/>
</dbReference>
<evidence type="ECO:0000256" key="2">
    <source>
        <dbReference type="ARBA" id="ARBA00005289"/>
    </source>
</evidence>
<dbReference type="EMBL" id="MTSD02000001">
    <property type="protein sequence ID" value="OOV88345.1"/>
    <property type="molecule type" value="Genomic_DNA"/>
</dbReference>
<keyword evidence="5 9" id="KW-0479">Metal-binding</keyword>
<keyword evidence="6 9" id="KW-0378">Hydrolase</keyword>
<dbReference type="GO" id="GO:0005886">
    <property type="term" value="C:plasma membrane"/>
    <property type="evidence" value="ECO:0007669"/>
    <property type="project" value="UniProtKB-SubCell"/>
</dbReference>
<feature type="binding site" evidence="9">
    <location>
        <begin position="96"/>
        <end position="99"/>
    </location>
    <ligand>
        <name>substrate</name>
    </ligand>
</feature>
<feature type="binding site" evidence="9">
    <location>
        <position position="97"/>
    </location>
    <ligand>
        <name>Mg(2+)</name>
        <dbReference type="ChEBI" id="CHEBI:18420"/>
        <label>2</label>
    </ligand>
</feature>
<keyword evidence="12" id="KW-1185">Reference proteome</keyword>
<dbReference type="Proteomes" id="UP000190064">
    <property type="component" value="Unassembled WGS sequence"/>
</dbReference>
<feature type="binding site" evidence="9">
    <location>
        <position position="74"/>
    </location>
    <ligand>
        <name>Mg(2+)</name>
        <dbReference type="ChEBI" id="CHEBI:18420"/>
        <label>1</label>
    </ligand>
</feature>
<dbReference type="CDD" id="cd01638">
    <property type="entry name" value="CysQ"/>
    <property type="match status" value="1"/>
</dbReference>
<dbReference type="Pfam" id="PF00459">
    <property type="entry name" value="Inositol_P"/>
    <property type="match status" value="1"/>
</dbReference>
<evidence type="ECO:0000256" key="7">
    <source>
        <dbReference type="ARBA" id="ARBA00022842"/>
    </source>
</evidence>
<dbReference type="RefSeq" id="WP_077242776.1">
    <property type="nucleotide sequence ID" value="NZ_FXTS01000001.1"/>
</dbReference>
<feature type="binding site" evidence="9">
    <location>
        <position position="96"/>
    </location>
    <ligand>
        <name>Mg(2+)</name>
        <dbReference type="ChEBI" id="CHEBI:18420"/>
        <label>1</label>
    </ligand>
</feature>
<dbReference type="SUPFAM" id="SSF56655">
    <property type="entry name" value="Carbohydrate phosphatase"/>
    <property type="match status" value="1"/>
</dbReference>
<proteinExistence type="inferred from homology"/>
<evidence type="ECO:0000256" key="6">
    <source>
        <dbReference type="ARBA" id="ARBA00022801"/>
    </source>
</evidence>
<dbReference type="GO" id="GO:0046854">
    <property type="term" value="P:phosphatidylinositol phosphate biosynthetic process"/>
    <property type="evidence" value="ECO:0007669"/>
    <property type="project" value="InterPro"/>
</dbReference>
<feature type="binding site" evidence="10">
    <location>
        <position position="96"/>
    </location>
    <ligand>
        <name>Mg(2+)</name>
        <dbReference type="ChEBI" id="CHEBI:18420"/>
        <label>1</label>
        <note>catalytic</note>
    </ligand>
</feature>
<feature type="binding site" evidence="9">
    <location>
        <position position="221"/>
    </location>
    <ligand>
        <name>Mg(2+)</name>
        <dbReference type="ChEBI" id="CHEBI:18420"/>
        <label>2</label>
    </ligand>
</feature>
<feature type="binding site" evidence="9">
    <location>
        <position position="94"/>
    </location>
    <ligand>
        <name>Mg(2+)</name>
        <dbReference type="ChEBI" id="CHEBI:18420"/>
        <label>1</label>
    </ligand>
</feature>
<feature type="binding site" evidence="10">
    <location>
        <position position="97"/>
    </location>
    <ligand>
        <name>Mg(2+)</name>
        <dbReference type="ChEBI" id="CHEBI:18420"/>
        <label>1</label>
        <note>catalytic</note>
    </ligand>
</feature>
<evidence type="ECO:0000313" key="12">
    <source>
        <dbReference type="Proteomes" id="UP000190064"/>
    </source>
</evidence>
<evidence type="ECO:0000256" key="5">
    <source>
        <dbReference type="ARBA" id="ARBA00022723"/>
    </source>
</evidence>
<dbReference type="InterPro" id="IPR000760">
    <property type="entry name" value="Inositol_monophosphatase-like"/>
</dbReference>
<feature type="binding site" evidence="10">
    <location>
        <position position="221"/>
    </location>
    <ligand>
        <name>Mg(2+)</name>
        <dbReference type="ChEBI" id="CHEBI:18420"/>
        <label>1</label>
        <note>catalytic</note>
    </ligand>
</feature>
<dbReference type="FunFam" id="3.30.540.10:FF:000007">
    <property type="entry name" value="3'(2'),5'-bisphosphate nucleotidase CysQ"/>
    <property type="match status" value="1"/>
</dbReference>
<evidence type="ECO:0000256" key="1">
    <source>
        <dbReference type="ARBA" id="ARBA00001625"/>
    </source>
</evidence>
<protein>
    <recommendedName>
        <fullName evidence="9">3'(2'),5'-bisphosphate nucleotidase CysQ</fullName>
        <ecNumber evidence="9">3.1.3.7</ecNumber>
    </recommendedName>
    <alternativeName>
        <fullName evidence="9">3'(2'),5-bisphosphonucleoside 3'(2')-phosphohydrolase</fullName>
    </alternativeName>
    <alternativeName>
        <fullName evidence="9">3'-phosphoadenosine 5'-phosphate phosphatase</fullName>
        <shortName evidence="9">PAP phosphatase</shortName>
    </alternativeName>
</protein>
<dbReference type="InterPro" id="IPR006240">
    <property type="entry name" value="CysQ"/>
</dbReference>
<feature type="binding site" evidence="9">
    <location>
        <position position="74"/>
    </location>
    <ligand>
        <name>substrate</name>
    </ligand>
</feature>
<evidence type="ECO:0000313" key="11">
    <source>
        <dbReference type="EMBL" id="OOV88345.1"/>
    </source>
</evidence>
<comment type="catalytic activity">
    <reaction evidence="1 9">
        <text>adenosine 3',5'-bisphosphate + H2O = AMP + phosphate</text>
        <dbReference type="Rhea" id="RHEA:10040"/>
        <dbReference type="ChEBI" id="CHEBI:15377"/>
        <dbReference type="ChEBI" id="CHEBI:43474"/>
        <dbReference type="ChEBI" id="CHEBI:58343"/>
        <dbReference type="ChEBI" id="CHEBI:456215"/>
        <dbReference type="EC" id="3.1.3.7"/>
    </reaction>
</comment>
<name>A0A1T1HEW4_OCELI</name>
<dbReference type="InterPro" id="IPR020550">
    <property type="entry name" value="Inositol_monophosphatase_CS"/>
</dbReference>
<dbReference type="InterPro" id="IPR050725">
    <property type="entry name" value="CysQ/Inositol_MonoPase"/>
</dbReference>
<keyword evidence="3 9" id="KW-1003">Cell membrane</keyword>
<dbReference type="PANTHER" id="PTHR43028:SF5">
    <property type="entry name" value="3'(2'),5'-BISPHOSPHATE NUCLEOTIDASE 1"/>
    <property type="match status" value="1"/>
</dbReference>
<organism evidence="11 12">
    <name type="scientific">Oceanospirillum linum</name>
    <dbReference type="NCBI Taxonomy" id="966"/>
    <lineage>
        <taxon>Bacteria</taxon>
        <taxon>Pseudomonadati</taxon>
        <taxon>Pseudomonadota</taxon>
        <taxon>Gammaproteobacteria</taxon>
        <taxon>Oceanospirillales</taxon>
        <taxon>Oceanospirillaceae</taxon>
        <taxon>Oceanospirillum</taxon>
    </lineage>
</organism>
<dbReference type="Gene3D" id="3.30.540.10">
    <property type="entry name" value="Fructose-1,6-Bisphosphatase, subunit A, domain 1"/>
    <property type="match status" value="1"/>
</dbReference>
<dbReference type="InterPro" id="IPR020583">
    <property type="entry name" value="Inositol_monoP_metal-BS"/>
</dbReference>
<dbReference type="GO" id="GO:0000287">
    <property type="term" value="F:magnesium ion binding"/>
    <property type="evidence" value="ECO:0007669"/>
    <property type="project" value="UniProtKB-UniRule"/>
</dbReference>
<comment type="cofactor">
    <cofactor evidence="9 10">
        <name>Mg(2+)</name>
        <dbReference type="ChEBI" id="CHEBI:18420"/>
    </cofactor>
</comment>
<comment type="subcellular location">
    <subcellularLocation>
        <location evidence="9">Cell inner membrane</location>
        <topology evidence="9">Peripheral membrane protein</topology>
        <orientation evidence="9">Cytoplasmic side</orientation>
    </subcellularLocation>
</comment>
<evidence type="ECO:0000256" key="9">
    <source>
        <dbReference type="HAMAP-Rule" id="MF_02095"/>
    </source>
</evidence>
<feature type="binding site" evidence="9">
    <location>
        <position position="221"/>
    </location>
    <ligand>
        <name>substrate</name>
    </ligand>
</feature>